<reference evidence="2" key="1">
    <citation type="submission" date="2016-10" db="EMBL/GenBank/DDBJ databases">
        <authorList>
            <person name="Varghese N."/>
            <person name="Submissions S."/>
        </authorList>
    </citation>
    <scope>NUCLEOTIDE SEQUENCE [LARGE SCALE GENOMIC DNA]</scope>
    <source>
        <strain evidence="2">CGMCC 4.5579</strain>
    </source>
</reference>
<dbReference type="AlphaFoldDB" id="A0A1I5TJQ0"/>
<sequence length="147" mass="15626">MLVGGEPAPGGGVEVVEGKAAPDYAALGAAQAKIDFGSASAGGAWEFDPDAMDSVIRYLEDVIRNDILRLERDAGYVTGIDPPGHELVSESYVADANRSGESWKGVFEQNRTFLTAYIDTLKEVRDAYSRQDEAALEALRGKAGDAS</sequence>
<dbReference type="EMBL" id="FOWW01000003">
    <property type="protein sequence ID" value="SFP82877.1"/>
    <property type="molecule type" value="Genomic_DNA"/>
</dbReference>
<evidence type="ECO:0000313" key="1">
    <source>
        <dbReference type="EMBL" id="SFP82877.1"/>
    </source>
</evidence>
<name>A0A1I5TJQ0_9PSEU</name>
<organism evidence="1 2">
    <name type="scientific">Amycolatopsis arida</name>
    <dbReference type="NCBI Taxonomy" id="587909"/>
    <lineage>
        <taxon>Bacteria</taxon>
        <taxon>Bacillati</taxon>
        <taxon>Actinomycetota</taxon>
        <taxon>Actinomycetes</taxon>
        <taxon>Pseudonocardiales</taxon>
        <taxon>Pseudonocardiaceae</taxon>
        <taxon>Amycolatopsis</taxon>
    </lineage>
</organism>
<evidence type="ECO:0008006" key="3">
    <source>
        <dbReference type="Google" id="ProtNLM"/>
    </source>
</evidence>
<gene>
    <name evidence="1" type="ORF">SAMN05421810_103540</name>
</gene>
<evidence type="ECO:0000313" key="2">
    <source>
        <dbReference type="Proteomes" id="UP000198727"/>
    </source>
</evidence>
<proteinExistence type="predicted"/>
<protein>
    <recommendedName>
        <fullName evidence="3">PE family protein</fullName>
    </recommendedName>
</protein>
<keyword evidence="2" id="KW-1185">Reference proteome</keyword>
<dbReference type="Proteomes" id="UP000198727">
    <property type="component" value="Unassembled WGS sequence"/>
</dbReference>
<accession>A0A1I5TJQ0</accession>